<dbReference type="RefSeq" id="WP_013289556.1">
    <property type="nucleotide sequence ID" value="NC_014392.1"/>
</dbReference>
<feature type="transmembrane region" description="Helical" evidence="4">
    <location>
        <begin position="9"/>
        <end position="33"/>
    </location>
</feature>
<dbReference type="OrthoDB" id="9779969at2"/>
<evidence type="ECO:0000313" key="6">
    <source>
        <dbReference type="EMBL" id="ADL41550.1"/>
    </source>
</evidence>
<keyword evidence="7" id="KW-1185">Reference proteome</keyword>
<dbReference type="PROSITE" id="PS00041">
    <property type="entry name" value="HTH_ARAC_FAMILY_1"/>
    <property type="match status" value="1"/>
</dbReference>
<evidence type="ECO:0000313" key="7">
    <source>
        <dbReference type="Proteomes" id="UP000000347"/>
    </source>
</evidence>
<dbReference type="STRING" id="608506.COB47_0191"/>
<protein>
    <submittedName>
        <fullName evidence="6">Transcriptional regulator, AraC family</fullName>
    </submittedName>
</protein>
<dbReference type="PROSITE" id="PS01124">
    <property type="entry name" value="HTH_ARAC_FAMILY_2"/>
    <property type="match status" value="1"/>
</dbReference>
<keyword evidence="4" id="KW-0472">Membrane</keyword>
<dbReference type="HOGENOM" id="CLU_019175_1_0_9"/>
<dbReference type="GO" id="GO:0003700">
    <property type="term" value="F:DNA-binding transcription factor activity"/>
    <property type="evidence" value="ECO:0007669"/>
    <property type="project" value="InterPro"/>
</dbReference>
<organism evidence="6 7">
    <name type="scientific">Caldicellulosiruptor obsidiansis (strain ATCC BAA-2073 / JCM 16842 / OB47)</name>
    <dbReference type="NCBI Taxonomy" id="608506"/>
    <lineage>
        <taxon>Bacteria</taxon>
        <taxon>Bacillati</taxon>
        <taxon>Bacillota</taxon>
        <taxon>Bacillota incertae sedis</taxon>
        <taxon>Caldicellulosiruptorales</taxon>
        <taxon>Caldicellulosiruptoraceae</taxon>
        <taxon>Caldicellulosiruptor</taxon>
    </lineage>
</organism>
<dbReference type="InterPro" id="IPR020449">
    <property type="entry name" value="Tscrpt_reg_AraC-type_HTH"/>
</dbReference>
<dbReference type="SMART" id="SM00342">
    <property type="entry name" value="HTH_ARAC"/>
    <property type="match status" value="1"/>
</dbReference>
<evidence type="ECO:0000256" key="2">
    <source>
        <dbReference type="ARBA" id="ARBA00023125"/>
    </source>
</evidence>
<feature type="transmembrane region" description="Helical" evidence="4">
    <location>
        <begin position="304"/>
        <end position="326"/>
    </location>
</feature>
<keyword evidence="4" id="KW-0812">Transmembrane</keyword>
<reference evidence="6 7" key="1">
    <citation type="journal article" date="2010" name="J. Bacteriol.">
        <title>Complete genome sequence of the cellulolytic thermophile Caldicellulosiruptor obsidiansis OB47T.</title>
        <authorList>
            <person name="Elkins J.G."/>
            <person name="Lochner A."/>
            <person name="Hamilton-Brehm S.D."/>
            <person name="Davenport K.W."/>
            <person name="Podar M."/>
            <person name="Brown S.D."/>
            <person name="Land M.L."/>
            <person name="Hauser L.J."/>
            <person name="Klingeman D.M."/>
            <person name="Raman B."/>
            <person name="Goodwin L.A."/>
            <person name="Tapia R."/>
            <person name="Meincke L.J."/>
            <person name="Detter J.C."/>
            <person name="Bruce D.C."/>
            <person name="Han C.S."/>
            <person name="Palumbo A.V."/>
            <person name="Cottingham R.W."/>
            <person name="Keller M."/>
            <person name="Graham D.E."/>
        </authorList>
    </citation>
    <scope>NUCLEOTIDE SEQUENCE [LARGE SCALE GENOMIC DNA]</scope>
    <source>
        <strain evidence="7">ATCC BAA-2073 / strain OB47</strain>
    </source>
</reference>
<evidence type="ECO:0000256" key="4">
    <source>
        <dbReference type="SAM" id="Phobius"/>
    </source>
</evidence>
<dbReference type="InterPro" id="IPR018060">
    <property type="entry name" value="HTH_AraC"/>
</dbReference>
<keyword evidence="3" id="KW-0804">Transcription</keyword>
<evidence type="ECO:0000256" key="1">
    <source>
        <dbReference type="ARBA" id="ARBA00023015"/>
    </source>
</evidence>
<sequence length="793" mass="92747">MNKFFQKDIYLRIVLSYLAIFALIFLIGLYTYFITYKISVKNLNRYTTSLLNHLPLRVYDEIVKPLDLIQQSINRNPFYLSLFLNSDPLTNKNEIIFEIRDFCNTLKLYYTNPFITEIGVYIPKDNIIISPAFFESAELFFRYFVTPISINQREWLKLLSSSNYNYFSPPITFNLNKYIGNNRKDCIVYLHSLDNWQFDGANAKLFILIDKDKLAEYLKDISLYKESNIFILNPKGEILVSYAPNSELFLTVSKLNFKEDNINVISEINYKKKNWKCFYTIDQNAWKYIVFIPSSSFFSSLSYFRVYFILFFLISTLVGVPLIIILSQKSYHPVDEIKKILFKKINIHTNSKTCPENCSHSFNKKESIMLKEIAQILLREEEKLKQQLTSMLPIVQNSFIENLLKGNILLLNKEEYEKYQINFISDTFCVILIEICNINKISEELSLKHDLLRVIVFNVFDEVLSTDNSKCFNVILSANILAIVLNIGSNNLNITDIIKNLEHAKSFLEQNFCLYITVGLSSIKTGIESISDCYYEAETALNYKFISGNLKVNAFENLPNQYYRRKNVYVPPEIENKIYNAIFEGNKFLVENLLELIYERNIKKSEITTIEAKVLCIQLVVIFENACRLINYTPSEDLINYLEKTVISHINNETIQDFFYKIKQMFAQLAQYVEKNNLSLNRRVSIEKIIEYINKNYSDPNLSLVSIADEFKVTPQYLSLFFKEMTGQKLSDYIINLRIEKAKYLLINSTLSISEISQHVGYNYPTNFINAFKKRVGISPAKFRIISNENQKI</sequence>
<dbReference type="PANTHER" id="PTHR43280:SF28">
    <property type="entry name" value="HTH-TYPE TRANSCRIPTIONAL ACTIVATOR RHAS"/>
    <property type="match status" value="1"/>
</dbReference>
<proteinExistence type="predicted"/>
<dbReference type="KEGG" id="cob:COB47_0191"/>
<dbReference type="SUPFAM" id="SSF46689">
    <property type="entry name" value="Homeodomain-like"/>
    <property type="match status" value="1"/>
</dbReference>
<dbReference type="EMBL" id="CP002164">
    <property type="protein sequence ID" value="ADL41550.1"/>
    <property type="molecule type" value="Genomic_DNA"/>
</dbReference>
<gene>
    <name evidence="6" type="ordered locus">COB47_0191</name>
</gene>
<dbReference type="eggNOG" id="COG2207">
    <property type="taxonomic scope" value="Bacteria"/>
</dbReference>
<dbReference type="PRINTS" id="PR00032">
    <property type="entry name" value="HTHARAC"/>
</dbReference>
<dbReference type="InterPro" id="IPR018062">
    <property type="entry name" value="HTH_AraC-typ_CS"/>
</dbReference>
<keyword evidence="4" id="KW-1133">Transmembrane helix</keyword>
<keyword evidence="2" id="KW-0238">DNA-binding</keyword>
<dbReference type="Pfam" id="PF12833">
    <property type="entry name" value="HTH_18"/>
    <property type="match status" value="1"/>
</dbReference>
<dbReference type="Gene3D" id="3.30.450.20">
    <property type="entry name" value="PAS domain"/>
    <property type="match status" value="1"/>
</dbReference>
<dbReference type="Proteomes" id="UP000000347">
    <property type="component" value="Chromosome"/>
</dbReference>
<name>D9THI5_CALOO</name>
<evidence type="ECO:0000259" key="5">
    <source>
        <dbReference type="PROSITE" id="PS01124"/>
    </source>
</evidence>
<dbReference type="PANTHER" id="PTHR43280">
    <property type="entry name" value="ARAC-FAMILY TRANSCRIPTIONAL REGULATOR"/>
    <property type="match status" value="1"/>
</dbReference>
<feature type="domain" description="HTH araC/xylS-type" evidence="5">
    <location>
        <begin position="687"/>
        <end position="786"/>
    </location>
</feature>
<dbReference type="AlphaFoldDB" id="D9THI5"/>
<accession>D9THI5</accession>
<dbReference type="GO" id="GO:0043565">
    <property type="term" value="F:sequence-specific DNA binding"/>
    <property type="evidence" value="ECO:0007669"/>
    <property type="project" value="InterPro"/>
</dbReference>
<keyword evidence="1" id="KW-0805">Transcription regulation</keyword>
<dbReference type="Gene3D" id="1.10.10.60">
    <property type="entry name" value="Homeodomain-like"/>
    <property type="match status" value="2"/>
</dbReference>
<dbReference type="InterPro" id="IPR009057">
    <property type="entry name" value="Homeodomain-like_sf"/>
</dbReference>
<evidence type="ECO:0000256" key="3">
    <source>
        <dbReference type="ARBA" id="ARBA00023163"/>
    </source>
</evidence>